<proteinExistence type="predicted"/>
<evidence type="ECO:0000313" key="2">
    <source>
        <dbReference type="Proteomes" id="UP000093111"/>
    </source>
</evidence>
<dbReference type="STRING" id="1612624.ADU59_07715"/>
<name>A0A1C7P4Q8_9HYPH</name>
<reference evidence="1 2" key="1">
    <citation type="journal article" date="2016" name="Syst. Appl. Microbiol.">
        <title>Pararhizobium polonicum sp. nov. isolated from tumors on stone fruit rootstocks.</title>
        <authorList>
            <person name="Pulawska J."/>
            <person name="Kuzmanovic N."/>
            <person name="Willems A."/>
            <person name="Pothier J.F."/>
        </authorList>
    </citation>
    <scope>NUCLEOTIDE SEQUENCE [LARGE SCALE GENOMIC DNA]</scope>
    <source>
        <strain evidence="1 2">F5.1</strain>
    </source>
</reference>
<organism evidence="1 2">
    <name type="scientific">Pararhizobium polonicum</name>
    <dbReference type="NCBI Taxonomy" id="1612624"/>
    <lineage>
        <taxon>Bacteria</taxon>
        <taxon>Pseudomonadati</taxon>
        <taxon>Pseudomonadota</taxon>
        <taxon>Alphaproteobacteria</taxon>
        <taxon>Hyphomicrobiales</taxon>
        <taxon>Rhizobiaceae</taxon>
        <taxon>Rhizobium/Agrobacterium group</taxon>
        <taxon>Pararhizobium</taxon>
    </lineage>
</organism>
<keyword evidence="2" id="KW-1185">Reference proteome</keyword>
<evidence type="ECO:0008006" key="3">
    <source>
        <dbReference type="Google" id="ProtNLM"/>
    </source>
</evidence>
<accession>A0A1C7P4Q8</accession>
<dbReference type="AlphaFoldDB" id="A0A1C7P4Q8"/>
<protein>
    <recommendedName>
        <fullName evidence="3">DNA-binding protein</fullName>
    </recommendedName>
</protein>
<evidence type="ECO:0000313" key="1">
    <source>
        <dbReference type="EMBL" id="OBZ96230.1"/>
    </source>
</evidence>
<comment type="caution">
    <text evidence="1">The sequence shown here is derived from an EMBL/GenBank/DDBJ whole genome shotgun (WGS) entry which is preliminary data.</text>
</comment>
<dbReference type="EMBL" id="LGLV01000005">
    <property type="protein sequence ID" value="OBZ96230.1"/>
    <property type="molecule type" value="Genomic_DNA"/>
</dbReference>
<dbReference type="OrthoDB" id="7365539at2"/>
<dbReference type="Proteomes" id="UP000093111">
    <property type="component" value="Unassembled WGS sequence"/>
</dbReference>
<sequence>MKETAKDTVTGNNIGLITGAANIGNEIGMSATQVYSAFTAGHLGPVFKLGGKLAVRRSKLETWISALEAA</sequence>
<dbReference type="RefSeq" id="WP_068953315.1">
    <property type="nucleotide sequence ID" value="NZ_LGLV01000005.1"/>
</dbReference>
<gene>
    <name evidence="1" type="ORF">ADU59_07715</name>
</gene>